<dbReference type="Gene3D" id="3.30.479.30">
    <property type="entry name" value="Band 7 domain"/>
    <property type="match status" value="1"/>
</dbReference>
<feature type="domain" description="Band 7" evidence="2">
    <location>
        <begin position="35"/>
        <end position="207"/>
    </location>
</feature>
<name>A0A9X0CYN8_9CNID</name>
<evidence type="ECO:0000313" key="4">
    <source>
        <dbReference type="Proteomes" id="UP001163046"/>
    </source>
</evidence>
<evidence type="ECO:0000313" key="3">
    <source>
        <dbReference type="EMBL" id="KAJ7380415.1"/>
    </source>
</evidence>
<keyword evidence="1" id="KW-0472">Membrane</keyword>
<dbReference type="OrthoDB" id="190994at2759"/>
<dbReference type="InterPro" id="IPR001107">
    <property type="entry name" value="Band_7"/>
</dbReference>
<keyword evidence="1" id="KW-0812">Transmembrane</keyword>
<sequence length="306" mass="34308">MDCSSPQSKAIIICGAVVGVIIFISAMVGTSLRKLDTDEVGLAYNIHQKTLATTVQREGLHAGAPGYKFIIFKSVFQSIAFPDLRCLNKDGIEIELDVQLQYRARPKNLREIILLFKDNENYLDILKNIGESAINDGCSSFNTTQFQSQRASFQDLVRKTLTRRFGSLWADVEDLQVQNIKRPESYEKVVRNKEAAKENIKIAENQRPREMVEARTNREEARTQAQITIQRAESSARVILSQARAEANSIRAAYQAETQAFLKLKQDALNSTAGLLSYLGVRVISENNNTINVAIDAPAKTKYTYV</sequence>
<dbReference type="Pfam" id="PF01145">
    <property type="entry name" value="Band_7"/>
    <property type="match status" value="1"/>
</dbReference>
<evidence type="ECO:0000259" key="2">
    <source>
        <dbReference type="Pfam" id="PF01145"/>
    </source>
</evidence>
<keyword evidence="1" id="KW-1133">Transmembrane helix</keyword>
<dbReference type="InterPro" id="IPR036013">
    <property type="entry name" value="Band_7/SPFH_dom_sf"/>
</dbReference>
<keyword evidence="4" id="KW-1185">Reference proteome</keyword>
<organism evidence="3 4">
    <name type="scientific">Desmophyllum pertusum</name>
    <dbReference type="NCBI Taxonomy" id="174260"/>
    <lineage>
        <taxon>Eukaryota</taxon>
        <taxon>Metazoa</taxon>
        <taxon>Cnidaria</taxon>
        <taxon>Anthozoa</taxon>
        <taxon>Hexacorallia</taxon>
        <taxon>Scleractinia</taxon>
        <taxon>Caryophylliina</taxon>
        <taxon>Caryophylliidae</taxon>
        <taxon>Desmophyllum</taxon>
    </lineage>
</organism>
<dbReference type="Proteomes" id="UP001163046">
    <property type="component" value="Unassembled WGS sequence"/>
</dbReference>
<protein>
    <recommendedName>
        <fullName evidence="2">Band 7 domain-containing protein</fullName>
    </recommendedName>
</protein>
<proteinExistence type="predicted"/>
<dbReference type="PANTHER" id="PTHR42911:SF1">
    <property type="entry name" value="MODULATOR OF FTSH PROTEASE HFLC"/>
    <property type="match status" value="1"/>
</dbReference>
<dbReference type="SUPFAM" id="SSF117892">
    <property type="entry name" value="Band 7/SPFH domain"/>
    <property type="match status" value="1"/>
</dbReference>
<feature type="transmembrane region" description="Helical" evidence="1">
    <location>
        <begin position="12"/>
        <end position="32"/>
    </location>
</feature>
<gene>
    <name evidence="3" type="ORF">OS493_008872</name>
</gene>
<reference evidence="3" key="1">
    <citation type="submission" date="2023-01" db="EMBL/GenBank/DDBJ databases">
        <title>Genome assembly of the deep-sea coral Lophelia pertusa.</title>
        <authorList>
            <person name="Herrera S."/>
            <person name="Cordes E."/>
        </authorList>
    </citation>
    <scope>NUCLEOTIDE SEQUENCE</scope>
    <source>
        <strain evidence="3">USNM1676648</strain>
        <tissue evidence="3">Polyp</tissue>
    </source>
</reference>
<dbReference type="PANTHER" id="PTHR42911">
    <property type="entry name" value="MODULATOR OF FTSH PROTEASE HFLC"/>
    <property type="match status" value="1"/>
</dbReference>
<accession>A0A9X0CYN8</accession>
<dbReference type="AlphaFoldDB" id="A0A9X0CYN8"/>
<dbReference type="EMBL" id="MU826353">
    <property type="protein sequence ID" value="KAJ7380415.1"/>
    <property type="molecule type" value="Genomic_DNA"/>
</dbReference>
<evidence type="ECO:0000256" key="1">
    <source>
        <dbReference type="SAM" id="Phobius"/>
    </source>
</evidence>
<comment type="caution">
    <text evidence="3">The sequence shown here is derived from an EMBL/GenBank/DDBJ whole genome shotgun (WGS) entry which is preliminary data.</text>
</comment>